<dbReference type="InterPro" id="IPR018247">
    <property type="entry name" value="EF_Hand_1_Ca_BS"/>
</dbReference>
<accession>A0AAW5B4P4</accession>
<protein>
    <submittedName>
        <fullName evidence="4">Phage tail tape measure protein</fullName>
    </submittedName>
</protein>
<sequence length="1288" mass="142497">MAEKIEGLSIELDLETMKINSGLKDLKSQLTVVNSEMKANMSAFDRSDKSVEKYETRLQGLNKKLEVQKAVTESARKTYEKMVKEHGEGTEEAKKAAKEYNNQVASLNNLSRYVGRVEDDLAKLREEQRIANSNWTKMGDKLDNAGNKMKAFGDKASDAGKAMSTTVTPAILGIGTAAGLVAGSYEDSATRIQNSLGLTAEEAKELTDISRNIYNNGFGESAEEIDHALLQTRQNIKDLNNEELERITEKAVILADTFEADVNEVTRAGNNLMKGFGLESDEAFDLMAKGAQNGLNFSNEMFDNLSEYSGLFARMGFSAEEYFELLQKGSEAGVYNLDYINDVMKEFQIRVKDGSDATTDAMGQMSKDTQDVWKEFKKGDKTVKDVSNAVLKDLKGMDDQVEANQIGVELFGSKWEDLEAEAMYSLGGIGDGIEDVDGTMDDMTKNAEKNISQQWKSTWREAKEVLLPVGETLLDFTREVLPDVKEGIEDVTQWFSELDEEGKKNIVMLGGMAAAAGPVLTVVGGLSSGIGGLMKVTGGLTTAIGKSGGKGAAGALSLLSKGGVAGLAIAGVAGVTLTVADLIKKSKESEEVNLDLAQSLSDQAVQLETSAETFDKLSSKAKISNDELAELNDLNQRIRESSNPGEIEALQKQYDKLAKKSGLSKDELGYLFDANKDIMDQAPNVQHSVSETGNAFVSNTDSVNEYIDSLYNASRAELEGQRIKQLQQEKELRDELVGQQEVYNFKNKELEEMIKLQNISRQEALDRQWEINEALQDETLSEEKKKELRAEHYAIDDLLSGNLEERIVKQTEETEKARESKEETEQKLEKFKAMDLQMANIILKQNGINAEGEKGLAQLDEKLAKNQQELAKLDAQLEKNGVLNEKDRERRATLQEIVGQQQEARNYLYEELDLYNDLNSLIDTKLGSLDKEKEKRVANLAKTSEIKIEEGNILKQMDKKNEKLLQERANLVENWKQEGANKQEIQGQIDEIDRKIFRNDDVLKQILREAGLWEEAKDKINFGTDALEGQGSQIDRNNAKTSTGIGLEKDRTKEAGKDVDKDVDVSDNGTISVLDFAARAGLTKPITVTDNGSIDDLNERAKSPVKKAIEFVTNGFKWWASGTPTAGHPGGDAVLGDGKGSNAGRELVTLPTGKMFLSADRPTLYPDLPKGSQVMPARKTKELMRTAPKYAEGTQDWQSLLEPISIRTDFSKLLALLGKDKIKTNDHNPKGASSIEEKLDKLLSLLGNMRQQPEINQTLHFHSTESSPADNARKQKKAIQDLAMEWRD</sequence>
<dbReference type="Pfam" id="PF10145">
    <property type="entry name" value="PhageMin_Tail"/>
    <property type="match status" value="1"/>
</dbReference>
<evidence type="ECO:0000256" key="1">
    <source>
        <dbReference type="ARBA" id="ARBA00022612"/>
    </source>
</evidence>
<dbReference type="PANTHER" id="PTHR37813">
    <property type="entry name" value="FELS-2 PROPHAGE PROTEIN"/>
    <property type="match status" value="1"/>
</dbReference>
<dbReference type="PANTHER" id="PTHR37813:SF1">
    <property type="entry name" value="FELS-2 PROPHAGE PROTEIN"/>
    <property type="match status" value="1"/>
</dbReference>
<proteinExistence type="predicted"/>
<name>A0AAW5B4P4_9BACI</name>
<reference evidence="4 5" key="1">
    <citation type="journal article" date="2022" name="Evol. Bioinform. Online">
        <title>Draft Genome Sequence of Oceanobacillus jordanicus Strain GSFE11, a Halotolerant Plant Growth-Promoting Bacterial Endophyte Isolated From the Jordan Valley.</title>
        <authorList>
            <person name="Alhindi T."/>
            <person name="Albdaiwi R."/>
        </authorList>
    </citation>
    <scope>NUCLEOTIDE SEQUENCE [LARGE SCALE GENOMIC DNA]</scope>
    <source>
        <strain evidence="4 5">GSFE11</strain>
    </source>
</reference>
<feature type="domain" description="Phage tail tape measure protein" evidence="3">
    <location>
        <begin position="217"/>
        <end position="412"/>
    </location>
</feature>
<dbReference type="RefSeq" id="WP_238019118.1">
    <property type="nucleotide sequence ID" value="NZ_JAIFZM010000005.1"/>
</dbReference>
<keyword evidence="2" id="KW-0175">Coiled coil</keyword>
<dbReference type="EMBL" id="JAIFZM010000005">
    <property type="protein sequence ID" value="MCG3418963.1"/>
    <property type="molecule type" value="Genomic_DNA"/>
</dbReference>
<gene>
    <name evidence="4" type="ORF">K3T81_07365</name>
</gene>
<dbReference type="InterPro" id="IPR010090">
    <property type="entry name" value="Phage_tape_meas"/>
</dbReference>
<feature type="coiled-coil region" evidence="2">
    <location>
        <begin position="51"/>
        <end position="127"/>
    </location>
</feature>
<feature type="coiled-coil region" evidence="2">
    <location>
        <begin position="715"/>
        <end position="876"/>
    </location>
</feature>
<keyword evidence="1" id="KW-1188">Viral release from host cell</keyword>
<evidence type="ECO:0000313" key="5">
    <source>
        <dbReference type="Proteomes" id="UP001199631"/>
    </source>
</evidence>
<evidence type="ECO:0000256" key="2">
    <source>
        <dbReference type="SAM" id="Coils"/>
    </source>
</evidence>
<evidence type="ECO:0000259" key="3">
    <source>
        <dbReference type="Pfam" id="PF10145"/>
    </source>
</evidence>
<keyword evidence="5" id="KW-1185">Reference proteome</keyword>
<dbReference type="PROSITE" id="PS00018">
    <property type="entry name" value="EF_HAND_1"/>
    <property type="match status" value="1"/>
</dbReference>
<evidence type="ECO:0000313" key="4">
    <source>
        <dbReference type="EMBL" id="MCG3418963.1"/>
    </source>
</evidence>
<comment type="caution">
    <text evidence="4">The sequence shown here is derived from an EMBL/GenBank/DDBJ whole genome shotgun (WGS) entry which is preliminary data.</text>
</comment>
<organism evidence="4 5">
    <name type="scientific">Oceanobacillus jordanicus</name>
    <dbReference type="NCBI Taxonomy" id="2867266"/>
    <lineage>
        <taxon>Bacteria</taxon>
        <taxon>Bacillati</taxon>
        <taxon>Bacillota</taxon>
        <taxon>Bacilli</taxon>
        <taxon>Bacillales</taxon>
        <taxon>Bacillaceae</taxon>
        <taxon>Oceanobacillus</taxon>
    </lineage>
</organism>
<dbReference type="Proteomes" id="UP001199631">
    <property type="component" value="Unassembled WGS sequence"/>
</dbReference>